<evidence type="ECO:0000256" key="1">
    <source>
        <dbReference type="SAM" id="MobiDB-lite"/>
    </source>
</evidence>
<evidence type="ECO:0000313" key="3">
    <source>
        <dbReference type="Proteomes" id="UP000325577"/>
    </source>
</evidence>
<dbReference type="GO" id="GO:0017053">
    <property type="term" value="C:transcription repressor complex"/>
    <property type="evidence" value="ECO:0007669"/>
    <property type="project" value="InterPro"/>
</dbReference>
<dbReference type="PANTHER" id="PTHR37173:SF1">
    <property type="entry name" value="PROLINE-RICH FAMILY PROTEIN"/>
    <property type="match status" value="1"/>
</dbReference>
<feature type="region of interest" description="Disordered" evidence="1">
    <location>
        <begin position="274"/>
        <end position="308"/>
    </location>
</feature>
<protein>
    <submittedName>
        <fullName evidence="2">Uncharacterized protein</fullName>
    </submittedName>
</protein>
<feature type="region of interest" description="Disordered" evidence="1">
    <location>
        <begin position="1"/>
        <end position="105"/>
    </location>
</feature>
<evidence type="ECO:0000313" key="2">
    <source>
        <dbReference type="EMBL" id="KAA8515725.1"/>
    </source>
</evidence>
<proteinExistence type="predicted"/>
<feature type="compositionally biased region" description="Basic and acidic residues" evidence="1">
    <location>
        <begin position="214"/>
        <end position="227"/>
    </location>
</feature>
<feature type="region of interest" description="Disordered" evidence="1">
    <location>
        <begin position="195"/>
        <end position="227"/>
    </location>
</feature>
<accession>A0A5J4ZAU7</accession>
<dbReference type="Proteomes" id="UP000325577">
    <property type="component" value="Linkage Group LG9"/>
</dbReference>
<dbReference type="Pfam" id="PF15306">
    <property type="entry name" value="LIN37"/>
    <property type="match status" value="1"/>
</dbReference>
<reference evidence="2 3" key="1">
    <citation type="submission" date="2019-09" db="EMBL/GenBank/DDBJ databases">
        <title>A chromosome-level genome assembly of the Chinese tupelo Nyssa sinensis.</title>
        <authorList>
            <person name="Yang X."/>
            <person name="Kang M."/>
            <person name="Yang Y."/>
            <person name="Xiong H."/>
            <person name="Wang M."/>
            <person name="Zhang Z."/>
            <person name="Wang Z."/>
            <person name="Wu H."/>
            <person name="Ma T."/>
            <person name="Liu J."/>
            <person name="Xi Z."/>
        </authorList>
    </citation>
    <scope>NUCLEOTIDE SEQUENCE [LARGE SCALE GENOMIC DNA]</scope>
    <source>
        <strain evidence="2">J267</strain>
        <tissue evidence="2">Leaf</tissue>
    </source>
</reference>
<dbReference type="InterPro" id="IPR028226">
    <property type="entry name" value="LIN37"/>
</dbReference>
<feature type="compositionally biased region" description="Polar residues" evidence="1">
    <location>
        <begin position="63"/>
        <end position="78"/>
    </location>
</feature>
<sequence length="358" mass="39313">MAMSSSPADPPPPPPPPPITTTTTLTTTTTTPRLFTNSAPPPRETRTTTASLVEPHYHHPATYPSSSQQSLYTAQSLPNLAPRVPTNSIHPQLAKSHDHPQGLLYPVASSGRGFLPKAIRPQLADQTVTIANPGGFPPRPVIAAAYPHPVRPFGFPHSDPRGQTVHLIRPTHLQHSLLGSTGGVMTGMVKGVPVSAHPKVGPSPSPPSVSDCNGYKDTRDRSRDDTFTTVKDRKVRISDGSSLYALCRSWLRNGFPEESQPQYMDGIKSLPRPLPIPVADTHSEVKKESDKEEEEEEESVEHLSPQDLLQGHIKRAKRVRARLREERLQRIARYKTRLALLLPPLVEQQFRNDTAAGN</sequence>
<name>A0A5J4ZAU7_9ASTE</name>
<gene>
    <name evidence="2" type="ORF">F0562_018664</name>
</gene>
<dbReference type="EMBL" id="CM018052">
    <property type="protein sequence ID" value="KAA8515725.1"/>
    <property type="molecule type" value="Genomic_DNA"/>
</dbReference>
<feature type="compositionally biased region" description="Basic and acidic residues" evidence="1">
    <location>
        <begin position="281"/>
        <end position="290"/>
    </location>
</feature>
<dbReference type="PANTHER" id="PTHR37173">
    <property type="entry name" value="HYDROXYPROLINE-RICH GLYCOPROTEIN FAMILY PROTEIN"/>
    <property type="match status" value="1"/>
</dbReference>
<dbReference type="OrthoDB" id="1735564at2759"/>
<organism evidence="2 3">
    <name type="scientific">Nyssa sinensis</name>
    <dbReference type="NCBI Taxonomy" id="561372"/>
    <lineage>
        <taxon>Eukaryota</taxon>
        <taxon>Viridiplantae</taxon>
        <taxon>Streptophyta</taxon>
        <taxon>Embryophyta</taxon>
        <taxon>Tracheophyta</taxon>
        <taxon>Spermatophyta</taxon>
        <taxon>Magnoliopsida</taxon>
        <taxon>eudicotyledons</taxon>
        <taxon>Gunneridae</taxon>
        <taxon>Pentapetalae</taxon>
        <taxon>asterids</taxon>
        <taxon>Cornales</taxon>
        <taxon>Nyssaceae</taxon>
        <taxon>Nyssa</taxon>
    </lineage>
</organism>
<dbReference type="AlphaFoldDB" id="A0A5J4ZAU7"/>
<feature type="compositionally biased region" description="Pro residues" evidence="1">
    <location>
        <begin position="8"/>
        <end position="19"/>
    </location>
</feature>
<keyword evidence="3" id="KW-1185">Reference proteome</keyword>
<feature type="compositionally biased region" description="Low complexity" evidence="1">
    <location>
        <begin position="20"/>
        <end position="32"/>
    </location>
</feature>